<dbReference type="GO" id="GO:0000981">
    <property type="term" value="F:DNA-binding transcription factor activity, RNA polymerase II-specific"/>
    <property type="evidence" value="ECO:0007669"/>
    <property type="project" value="InterPro"/>
</dbReference>
<evidence type="ECO:0000313" key="5">
    <source>
        <dbReference type="EMBL" id="KAJ1968017.1"/>
    </source>
</evidence>
<sequence length="721" mass="82177">MQELSNLSDSTDSSQGVGNAVCECCRRRKLKCDRKRPSCMRCQSRNITCRYTLPPKRRLRILAKNHQVQNRPLTELPSLCPKNSAFRYSPEKTYPMSSPSITDISGHDNETSSHRESSAGLSSSRQSTPTLSRVSPAPSTGLLSSSLRPQDLYQIDRWVEESRRQFHRMSLSPPPCGQGAVNSEHSDSDSVASAACSATTVVSCPTIVESSDNRPDLYWQDPFAYLIHRLVQCGTRIDSLSSLEVTGRLSSMTIPPSLFSITDILFHNDILLYFMYMFSRFICPENPTAYYNRLVFRYRKGWISKPLRLVLAVMLAPLSVHPALSPEEWLYGSLIYRRHVEVYIQDCLEDHDNVDSYMVPWVLSQYVLSIGEVTKSQLLIGTVVRKLQQWRCHLIDLPKPPPDRHPPLQDKVLDLTQVKSPLYKNTMRIVWWETLHNDIILSLLLAQPPNIDLSTVCVNYPTDDEETRLGIIEAIQDPSSQVHSDPRFPSILYSFPECRGLTFAMYKFRELAYEIAVLRAQQWPNLEEWLGKITKIGQQLQAWSTELERVKLGLENTPTETLPTIHKYQHSQILQTQIFHTMLLFFLYHSQGPVLNNTVTCSGPESPTERGDYFSPLFYQKCWEAVVTLQALTSQNGTLSIYYENTTCASTLAIAGIVCIETMERSQDPKVVQFAETFLDDSLAFLNRAGRLWTFNANMANKLSSWSESPRPWIPIVRLIT</sequence>
<dbReference type="PROSITE" id="PS50048">
    <property type="entry name" value="ZN2_CY6_FUNGAL_2"/>
    <property type="match status" value="1"/>
</dbReference>
<dbReference type="CDD" id="cd00067">
    <property type="entry name" value="GAL4"/>
    <property type="match status" value="1"/>
</dbReference>
<dbReference type="SMART" id="SM00066">
    <property type="entry name" value="GAL4"/>
    <property type="match status" value="1"/>
</dbReference>
<feature type="domain" description="Zn(2)-C6 fungal-type" evidence="4">
    <location>
        <begin position="21"/>
        <end position="51"/>
    </location>
</feature>
<gene>
    <name evidence="5" type="ORF">IWQ62_001500</name>
</gene>
<dbReference type="GO" id="GO:0005634">
    <property type="term" value="C:nucleus"/>
    <property type="evidence" value="ECO:0007669"/>
    <property type="project" value="UniProtKB-SubCell"/>
</dbReference>
<dbReference type="SUPFAM" id="SSF57701">
    <property type="entry name" value="Zn2/Cys6 DNA-binding domain"/>
    <property type="match status" value="1"/>
</dbReference>
<keyword evidence="6" id="KW-1185">Reference proteome</keyword>
<comment type="caution">
    <text evidence="5">The sequence shown here is derived from an EMBL/GenBank/DDBJ whole genome shotgun (WGS) entry which is preliminary data.</text>
</comment>
<dbReference type="InterPro" id="IPR001138">
    <property type="entry name" value="Zn2Cys6_DnaBD"/>
</dbReference>
<dbReference type="OrthoDB" id="6730379at2759"/>
<dbReference type="CDD" id="cd12148">
    <property type="entry name" value="fungal_TF_MHR"/>
    <property type="match status" value="1"/>
</dbReference>
<dbReference type="PROSITE" id="PS00463">
    <property type="entry name" value="ZN2_CY6_FUNGAL_1"/>
    <property type="match status" value="1"/>
</dbReference>
<reference evidence="5" key="1">
    <citation type="submission" date="2022-07" db="EMBL/GenBank/DDBJ databases">
        <title>Phylogenomic reconstructions and comparative analyses of Kickxellomycotina fungi.</title>
        <authorList>
            <person name="Reynolds N.K."/>
            <person name="Stajich J.E."/>
            <person name="Barry K."/>
            <person name="Grigoriev I.V."/>
            <person name="Crous P."/>
            <person name="Smith M.E."/>
        </authorList>
    </citation>
    <scope>NUCLEOTIDE SEQUENCE</scope>
    <source>
        <strain evidence="5">RSA 1196</strain>
    </source>
</reference>
<name>A0A9W8AUV9_9FUNG</name>
<keyword evidence="2" id="KW-0539">Nucleus</keyword>
<dbReference type="Proteomes" id="UP001150925">
    <property type="component" value="Unassembled WGS sequence"/>
</dbReference>
<feature type="compositionally biased region" description="Polar residues" evidence="3">
    <location>
        <begin position="119"/>
        <end position="145"/>
    </location>
</feature>
<protein>
    <recommendedName>
        <fullName evidence="4">Zn(2)-C6 fungal-type domain-containing protein</fullName>
    </recommendedName>
</protein>
<dbReference type="GO" id="GO:0008270">
    <property type="term" value="F:zinc ion binding"/>
    <property type="evidence" value="ECO:0007669"/>
    <property type="project" value="InterPro"/>
</dbReference>
<evidence type="ECO:0000313" key="6">
    <source>
        <dbReference type="Proteomes" id="UP001150925"/>
    </source>
</evidence>
<dbReference type="EMBL" id="JANBPY010000244">
    <property type="protein sequence ID" value="KAJ1968017.1"/>
    <property type="molecule type" value="Genomic_DNA"/>
</dbReference>
<dbReference type="PANTHER" id="PTHR31001">
    <property type="entry name" value="UNCHARACTERIZED TRANSCRIPTIONAL REGULATORY PROTEIN"/>
    <property type="match status" value="1"/>
</dbReference>
<dbReference type="InterPro" id="IPR050613">
    <property type="entry name" value="Sec_Metabolite_Reg"/>
</dbReference>
<evidence type="ECO:0000259" key="4">
    <source>
        <dbReference type="PROSITE" id="PS50048"/>
    </source>
</evidence>
<evidence type="ECO:0000256" key="3">
    <source>
        <dbReference type="SAM" id="MobiDB-lite"/>
    </source>
</evidence>
<dbReference type="Pfam" id="PF00172">
    <property type="entry name" value="Zn_clus"/>
    <property type="match status" value="1"/>
</dbReference>
<proteinExistence type="predicted"/>
<dbReference type="InterPro" id="IPR036864">
    <property type="entry name" value="Zn2-C6_fun-type_DNA-bd_sf"/>
</dbReference>
<accession>A0A9W8AUV9</accession>
<dbReference type="Gene3D" id="4.10.240.10">
    <property type="entry name" value="Zn(2)-C6 fungal-type DNA-binding domain"/>
    <property type="match status" value="1"/>
</dbReference>
<feature type="compositionally biased region" description="Basic and acidic residues" evidence="3">
    <location>
        <begin position="105"/>
        <end position="117"/>
    </location>
</feature>
<comment type="subcellular location">
    <subcellularLocation>
        <location evidence="1">Nucleus</location>
    </subcellularLocation>
</comment>
<evidence type="ECO:0000256" key="2">
    <source>
        <dbReference type="ARBA" id="ARBA00023242"/>
    </source>
</evidence>
<feature type="region of interest" description="Disordered" evidence="3">
    <location>
        <begin position="88"/>
        <end position="145"/>
    </location>
</feature>
<dbReference type="AlphaFoldDB" id="A0A9W8AUV9"/>
<organism evidence="5 6">
    <name type="scientific">Dispira parvispora</name>
    <dbReference type="NCBI Taxonomy" id="1520584"/>
    <lineage>
        <taxon>Eukaryota</taxon>
        <taxon>Fungi</taxon>
        <taxon>Fungi incertae sedis</taxon>
        <taxon>Zoopagomycota</taxon>
        <taxon>Kickxellomycotina</taxon>
        <taxon>Dimargaritomycetes</taxon>
        <taxon>Dimargaritales</taxon>
        <taxon>Dimargaritaceae</taxon>
        <taxon>Dispira</taxon>
    </lineage>
</organism>
<evidence type="ECO:0000256" key="1">
    <source>
        <dbReference type="ARBA" id="ARBA00004123"/>
    </source>
</evidence>